<evidence type="ECO:0000259" key="2">
    <source>
        <dbReference type="Pfam" id="PF13717"/>
    </source>
</evidence>
<gene>
    <name evidence="3" type="ORF">ACFSX5_07225</name>
</gene>
<evidence type="ECO:0000313" key="3">
    <source>
        <dbReference type="EMBL" id="MFD2647577.1"/>
    </source>
</evidence>
<keyword evidence="4" id="KW-1185">Reference proteome</keyword>
<accession>A0ABW5QJ47</accession>
<dbReference type="NCBIfam" id="TIGR02098">
    <property type="entry name" value="MJ0042_CXXC"/>
    <property type="match status" value="1"/>
</dbReference>
<feature type="compositionally biased region" description="Polar residues" evidence="1">
    <location>
        <begin position="93"/>
        <end position="106"/>
    </location>
</feature>
<dbReference type="EMBL" id="JBHUNP010000001">
    <property type="protein sequence ID" value="MFD2647577.1"/>
    <property type="molecule type" value="Genomic_DNA"/>
</dbReference>
<feature type="region of interest" description="Disordered" evidence="1">
    <location>
        <begin position="263"/>
        <end position="308"/>
    </location>
</feature>
<evidence type="ECO:0000256" key="1">
    <source>
        <dbReference type="SAM" id="MobiDB-lite"/>
    </source>
</evidence>
<comment type="caution">
    <text evidence="3">The sequence shown here is derived from an EMBL/GenBank/DDBJ whole genome shotgun (WGS) entry which is preliminary data.</text>
</comment>
<proteinExistence type="predicted"/>
<sequence length="308" mass="32716">MIITCPHCRTQYQVTFETIGSVGRKVQCAQCRQAWQQDPLPPEAEPDPADMAVFDAISEDALDEVMLAEERAAAAEIADRATASDLAQRAAAGSSQPDSKTDSATMRTRQRDFSRRRRNMEARLPLARLRRAVRIGAALMLAAVVSGLGLAREAVVARFPDLAGVYEAVGLEVNVVGLEFTEVTTLHSLRDGKDMLMVSAQIVGVAREPRVVPPVVVSLLDSAGTPIYEWSVTPAVRDLMAGERASFETQLLTPPPAASRVRLSFAGGSGAPRAGAKGSGESSAANPPAAMAASGTPVTHMPVEPEHH</sequence>
<dbReference type="InterPro" id="IPR011723">
    <property type="entry name" value="Znf/thioredoxin_put"/>
</dbReference>
<feature type="compositionally biased region" description="Low complexity" evidence="1">
    <location>
        <begin position="274"/>
        <end position="294"/>
    </location>
</feature>
<dbReference type="Pfam" id="PF13717">
    <property type="entry name" value="Zn_ribbon_4"/>
    <property type="match status" value="1"/>
</dbReference>
<organism evidence="3 4">
    <name type="scientific">Devosia albogilva</name>
    <dbReference type="NCBI Taxonomy" id="429726"/>
    <lineage>
        <taxon>Bacteria</taxon>
        <taxon>Pseudomonadati</taxon>
        <taxon>Pseudomonadota</taxon>
        <taxon>Alphaproteobacteria</taxon>
        <taxon>Hyphomicrobiales</taxon>
        <taxon>Devosiaceae</taxon>
        <taxon>Devosia</taxon>
    </lineage>
</organism>
<name>A0ABW5QJ47_9HYPH</name>
<evidence type="ECO:0000313" key="4">
    <source>
        <dbReference type="Proteomes" id="UP001597521"/>
    </source>
</evidence>
<dbReference type="Proteomes" id="UP001597521">
    <property type="component" value="Unassembled WGS sequence"/>
</dbReference>
<reference evidence="4" key="1">
    <citation type="journal article" date="2019" name="Int. J. Syst. Evol. Microbiol.">
        <title>The Global Catalogue of Microorganisms (GCM) 10K type strain sequencing project: providing services to taxonomists for standard genome sequencing and annotation.</title>
        <authorList>
            <consortium name="The Broad Institute Genomics Platform"/>
            <consortium name="The Broad Institute Genome Sequencing Center for Infectious Disease"/>
            <person name="Wu L."/>
            <person name="Ma J."/>
        </authorList>
    </citation>
    <scope>NUCLEOTIDE SEQUENCE [LARGE SCALE GENOMIC DNA]</scope>
    <source>
        <strain evidence="4">CCM 7427</strain>
    </source>
</reference>
<feature type="region of interest" description="Disordered" evidence="1">
    <location>
        <begin position="86"/>
        <end position="117"/>
    </location>
</feature>
<dbReference type="RefSeq" id="WP_386832599.1">
    <property type="nucleotide sequence ID" value="NZ_JBHUNP010000001.1"/>
</dbReference>
<protein>
    <submittedName>
        <fullName evidence="3">MJ0042-type zinc finger domain-containing protein</fullName>
    </submittedName>
</protein>
<feature type="domain" description="Zinc finger/thioredoxin putative" evidence="2">
    <location>
        <begin position="1"/>
        <end position="35"/>
    </location>
</feature>